<dbReference type="AlphaFoldDB" id="A0A0A9HIB2"/>
<reference evidence="1" key="2">
    <citation type="journal article" date="2015" name="Data Brief">
        <title>Shoot transcriptome of the giant reed, Arundo donax.</title>
        <authorList>
            <person name="Barrero R.A."/>
            <person name="Guerrero F.D."/>
            <person name="Moolhuijzen P."/>
            <person name="Goolsby J.A."/>
            <person name="Tidwell J."/>
            <person name="Bellgard S.E."/>
            <person name="Bellgard M.I."/>
        </authorList>
    </citation>
    <scope>NUCLEOTIDE SEQUENCE</scope>
    <source>
        <tissue evidence="1">Shoot tissue taken approximately 20 cm above the soil surface</tissue>
    </source>
</reference>
<dbReference type="EMBL" id="GBRH01165303">
    <property type="protein sequence ID" value="JAE32593.1"/>
    <property type="molecule type" value="Transcribed_RNA"/>
</dbReference>
<sequence length="61" mass="6787">MLLDSRSIELVLKFFFCWKGIGPTVCHAPCISDVDSFHFPGTLIILTFDCTLKSAVKHESA</sequence>
<proteinExistence type="predicted"/>
<protein>
    <submittedName>
        <fullName evidence="1">Uncharacterized protein</fullName>
    </submittedName>
</protein>
<reference evidence="1" key="1">
    <citation type="submission" date="2014-09" db="EMBL/GenBank/DDBJ databases">
        <authorList>
            <person name="Magalhaes I.L.F."/>
            <person name="Oliveira U."/>
            <person name="Santos F.R."/>
            <person name="Vidigal T.H.D.A."/>
            <person name="Brescovit A.D."/>
            <person name="Santos A.J."/>
        </authorList>
    </citation>
    <scope>NUCLEOTIDE SEQUENCE</scope>
    <source>
        <tissue evidence="1">Shoot tissue taken approximately 20 cm above the soil surface</tissue>
    </source>
</reference>
<evidence type="ECO:0000313" key="1">
    <source>
        <dbReference type="EMBL" id="JAE32593.1"/>
    </source>
</evidence>
<name>A0A0A9HIB2_ARUDO</name>
<organism evidence="1">
    <name type="scientific">Arundo donax</name>
    <name type="common">Giant reed</name>
    <name type="synonym">Donax arundinaceus</name>
    <dbReference type="NCBI Taxonomy" id="35708"/>
    <lineage>
        <taxon>Eukaryota</taxon>
        <taxon>Viridiplantae</taxon>
        <taxon>Streptophyta</taxon>
        <taxon>Embryophyta</taxon>
        <taxon>Tracheophyta</taxon>
        <taxon>Spermatophyta</taxon>
        <taxon>Magnoliopsida</taxon>
        <taxon>Liliopsida</taxon>
        <taxon>Poales</taxon>
        <taxon>Poaceae</taxon>
        <taxon>PACMAD clade</taxon>
        <taxon>Arundinoideae</taxon>
        <taxon>Arundineae</taxon>
        <taxon>Arundo</taxon>
    </lineage>
</organism>
<accession>A0A0A9HIB2</accession>